<dbReference type="SUPFAM" id="SSF51735">
    <property type="entry name" value="NAD(P)-binding Rossmann-fold domains"/>
    <property type="match status" value="1"/>
</dbReference>
<dbReference type="PRINTS" id="PR00081">
    <property type="entry name" value="GDHRDH"/>
</dbReference>
<dbReference type="SMART" id="SM00822">
    <property type="entry name" value="PKS_KR"/>
    <property type="match status" value="1"/>
</dbReference>
<evidence type="ECO:0000313" key="4">
    <source>
        <dbReference type="EMBL" id="WTP48658.1"/>
    </source>
</evidence>
<dbReference type="InterPro" id="IPR057326">
    <property type="entry name" value="KR_dom"/>
</dbReference>
<feature type="domain" description="Ketoreductase" evidence="3">
    <location>
        <begin position="28"/>
        <end position="212"/>
    </location>
</feature>
<dbReference type="Pfam" id="PF13561">
    <property type="entry name" value="adh_short_C2"/>
    <property type="match status" value="1"/>
</dbReference>
<evidence type="ECO:0000256" key="2">
    <source>
        <dbReference type="ARBA" id="ARBA00023002"/>
    </source>
</evidence>
<proteinExistence type="inferred from homology"/>
<organism evidence="4 5">
    <name type="scientific">Streptomyces tauricus</name>
    <dbReference type="NCBI Taxonomy" id="68274"/>
    <lineage>
        <taxon>Bacteria</taxon>
        <taxon>Bacillati</taxon>
        <taxon>Actinomycetota</taxon>
        <taxon>Actinomycetes</taxon>
        <taxon>Kitasatosporales</taxon>
        <taxon>Streptomycetaceae</taxon>
        <taxon>Streptomyces</taxon>
        <taxon>Streptomyces aurantiacus group</taxon>
    </lineage>
</organism>
<keyword evidence="5" id="KW-1185">Reference proteome</keyword>
<dbReference type="PANTHER" id="PTHR43639">
    <property type="entry name" value="OXIDOREDUCTASE, SHORT-CHAIN DEHYDROGENASE/REDUCTASE FAMILY (AFU_ORTHOLOGUE AFUA_5G02870)"/>
    <property type="match status" value="1"/>
</dbReference>
<evidence type="ECO:0000259" key="3">
    <source>
        <dbReference type="SMART" id="SM00822"/>
    </source>
</evidence>
<evidence type="ECO:0000313" key="5">
    <source>
        <dbReference type="Proteomes" id="UP001432166"/>
    </source>
</evidence>
<name>A0ABZ1JFY0_9ACTN</name>
<dbReference type="Proteomes" id="UP001432166">
    <property type="component" value="Chromosome"/>
</dbReference>
<sequence length="267" mass="26690">MTSQTTDQTSETTARTSLATARPALGGTVALVTGGSRGIGAAIAVRLAEEGADVAFTYVRDKEAADLVAGRIRALGRRALVLRADSADAGEAAGAVDRAVEEFGGLDILVNNAGVGLIGPLETLSLADIDRVLAVNVRGVFLTSQAAAGRMGRGGRIITIGSCMTQRVPGGGSTLYSTGKSALIGLTKALARELGERGITVNIVHPGPVDTDMNPADGAYAAGQAAFTAVGRFGTTAEVASAVAYLAGGEAGYVTGAEFSVDGGHAA</sequence>
<reference evidence="4" key="1">
    <citation type="submission" date="2022-10" db="EMBL/GenBank/DDBJ databases">
        <title>The complete genomes of actinobacterial strains from the NBC collection.</title>
        <authorList>
            <person name="Joergensen T.S."/>
            <person name="Alvarez Arevalo M."/>
            <person name="Sterndorff E.B."/>
            <person name="Faurdal D."/>
            <person name="Vuksanovic O."/>
            <person name="Mourched A.-S."/>
            <person name="Charusanti P."/>
            <person name="Shaw S."/>
            <person name="Blin K."/>
            <person name="Weber T."/>
        </authorList>
    </citation>
    <scope>NUCLEOTIDE SEQUENCE</scope>
    <source>
        <strain evidence="4">NBC_00189</strain>
    </source>
</reference>
<dbReference type="InterPro" id="IPR036291">
    <property type="entry name" value="NAD(P)-bd_dom_sf"/>
</dbReference>
<evidence type="ECO:0000256" key="1">
    <source>
        <dbReference type="ARBA" id="ARBA00006484"/>
    </source>
</evidence>
<gene>
    <name evidence="4" type="ORF">OG288_10360</name>
</gene>
<dbReference type="InterPro" id="IPR002347">
    <property type="entry name" value="SDR_fam"/>
</dbReference>
<protein>
    <submittedName>
        <fullName evidence="4">3-oxoacyl-ACP reductase FabG</fullName>
    </submittedName>
</protein>
<dbReference type="PRINTS" id="PR00080">
    <property type="entry name" value="SDRFAMILY"/>
</dbReference>
<accession>A0ABZ1JFY0</accession>
<dbReference type="RefSeq" id="WP_265650540.1">
    <property type="nucleotide sequence ID" value="NZ_CP108133.1"/>
</dbReference>
<comment type="similarity">
    <text evidence="1">Belongs to the short-chain dehydrogenases/reductases (SDR) family.</text>
</comment>
<dbReference type="Gene3D" id="3.40.50.720">
    <property type="entry name" value="NAD(P)-binding Rossmann-like Domain"/>
    <property type="match status" value="1"/>
</dbReference>
<keyword evidence="2" id="KW-0560">Oxidoreductase</keyword>
<dbReference type="CDD" id="cd05233">
    <property type="entry name" value="SDR_c"/>
    <property type="match status" value="1"/>
</dbReference>
<dbReference type="EMBL" id="CP108133">
    <property type="protein sequence ID" value="WTP48658.1"/>
    <property type="molecule type" value="Genomic_DNA"/>
</dbReference>
<dbReference type="PANTHER" id="PTHR43639:SF1">
    <property type="entry name" value="SHORT-CHAIN DEHYDROGENASE_REDUCTASE FAMILY PROTEIN"/>
    <property type="match status" value="1"/>
</dbReference>